<name>A0AAW1P6B0_9CHLO</name>
<gene>
    <name evidence="7" type="ORF">WJX73_004731</name>
</gene>
<keyword evidence="8" id="KW-1185">Reference proteome</keyword>
<organism evidence="7 8">
    <name type="scientific">Symbiochloris irregularis</name>
    <dbReference type="NCBI Taxonomy" id="706552"/>
    <lineage>
        <taxon>Eukaryota</taxon>
        <taxon>Viridiplantae</taxon>
        <taxon>Chlorophyta</taxon>
        <taxon>core chlorophytes</taxon>
        <taxon>Trebouxiophyceae</taxon>
        <taxon>Trebouxiales</taxon>
        <taxon>Trebouxiaceae</taxon>
        <taxon>Symbiochloris</taxon>
    </lineage>
</organism>
<proteinExistence type="inferred from homology"/>
<evidence type="ECO:0000256" key="4">
    <source>
        <dbReference type="ARBA" id="ARBA00023242"/>
    </source>
</evidence>
<keyword evidence="3" id="KW-0804">Transcription</keyword>
<dbReference type="Proteomes" id="UP001465755">
    <property type="component" value="Unassembled WGS sequence"/>
</dbReference>
<dbReference type="EMBL" id="JALJOQ010000040">
    <property type="protein sequence ID" value="KAK9805916.1"/>
    <property type="molecule type" value="Genomic_DNA"/>
</dbReference>
<dbReference type="GO" id="GO:0005665">
    <property type="term" value="C:RNA polymerase II, core complex"/>
    <property type="evidence" value="ECO:0007669"/>
    <property type="project" value="InterPro"/>
</dbReference>
<dbReference type="InterPro" id="IPR037685">
    <property type="entry name" value="RBP11"/>
</dbReference>
<sequence length="135" mass="15064">MNAPDRYERFVVPEHAQKVTREIDTKVRHAATFVIEREDHTVGNIVRMQLHRDPNVIFAGYKVPHPLEYKLLIKVQTKGGQPPQGGEPPQALMNALTDLTAELDSIGTQFQEAVAAVRPQLGEPTSPMAVVPDYQ</sequence>
<dbReference type="GO" id="GO:0003899">
    <property type="term" value="F:DNA-directed RNA polymerase activity"/>
    <property type="evidence" value="ECO:0007669"/>
    <property type="project" value="InterPro"/>
</dbReference>
<keyword evidence="4" id="KW-0539">Nucleus</keyword>
<keyword evidence="2" id="KW-0240">DNA-directed RNA polymerase</keyword>
<dbReference type="PANTHER" id="PTHR13946">
    <property type="entry name" value="DNA-DIRECTED RNA POLYMERASE I,II,III"/>
    <property type="match status" value="1"/>
</dbReference>
<evidence type="ECO:0000313" key="7">
    <source>
        <dbReference type="EMBL" id="KAK9805916.1"/>
    </source>
</evidence>
<evidence type="ECO:0000256" key="5">
    <source>
        <dbReference type="ARBA" id="ARBA00025751"/>
    </source>
</evidence>
<evidence type="ECO:0000259" key="6">
    <source>
        <dbReference type="Pfam" id="PF13656"/>
    </source>
</evidence>
<comment type="caution">
    <text evidence="7">The sequence shown here is derived from an EMBL/GenBank/DDBJ whole genome shotgun (WGS) entry which is preliminary data.</text>
</comment>
<feature type="domain" description="DNA-directed RNA polymerase RBP11-like dimerisation" evidence="6">
    <location>
        <begin position="30"/>
        <end position="106"/>
    </location>
</feature>
<dbReference type="GO" id="GO:0003677">
    <property type="term" value="F:DNA binding"/>
    <property type="evidence" value="ECO:0007669"/>
    <property type="project" value="InterPro"/>
</dbReference>
<comment type="similarity">
    <text evidence="5">Belongs to the archaeal Rpo11/eukaryotic RPB11/RPC19 RNA polymerase subunit family.</text>
</comment>
<dbReference type="InterPro" id="IPR008193">
    <property type="entry name" value="RNA_pol_Rpb11_13-16kDa_CS"/>
</dbReference>
<accession>A0AAW1P6B0</accession>
<dbReference type="PANTHER" id="PTHR13946:SF16">
    <property type="entry name" value="DNA-DIRECTED RNA POLYMERASE II SUBUNIT RPB11"/>
    <property type="match status" value="1"/>
</dbReference>
<dbReference type="HAMAP" id="MF_00261">
    <property type="entry name" value="RNApol_arch_Rpo11"/>
    <property type="match status" value="1"/>
</dbReference>
<evidence type="ECO:0000256" key="2">
    <source>
        <dbReference type="ARBA" id="ARBA00022478"/>
    </source>
</evidence>
<dbReference type="InterPro" id="IPR036603">
    <property type="entry name" value="RBP11-like"/>
</dbReference>
<evidence type="ECO:0000313" key="8">
    <source>
        <dbReference type="Proteomes" id="UP001465755"/>
    </source>
</evidence>
<dbReference type="InterPro" id="IPR009025">
    <property type="entry name" value="RBP11-like_dimer"/>
</dbReference>
<dbReference type="PROSITE" id="PS01154">
    <property type="entry name" value="RNA_POL_L_13KD"/>
    <property type="match status" value="1"/>
</dbReference>
<dbReference type="Gene3D" id="3.30.1360.10">
    <property type="entry name" value="RNA polymerase, RBP11-like subunit"/>
    <property type="match status" value="1"/>
</dbReference>
<dbReference type="CDD" id="cd06926">
    <property type="entry name" value="RNAP_II_RPB11"/>
    <property type="match status" value="1"/>
</dbReference>
<evidence type="ECO:0000256" key="3">
    <source>
        <dbReference type="ARBA" id="ARBA00023163"/>
    </source>
</evidence>
<evidence type="ECO:0000256" key="1">
    <source>
        <dbReference type="ARBA" id="ARBA00004123"/>
    </source>
</evidence>
<dbReference type="AlphaFoldDB" id="A0AAW1P6B0"/>
<protein>
    <recommendedName>
        <fullName evidence="6">DNA-directed RNA polymerase RBP11-like dimerisation domain-containing protein</fullName>
    </recommendedName>
</protein>
<dbReference type="SUPFAM" id="SSF55257">
    <property type="entry name" value="RBP11-like subunits of RNA polymerase"/>
    <property type="match status" value="1"/>
</dbReference>
<dbReference type="GO" id="GO:0046983">
    <property type="term" value="F:protein dimerization activity"/>
    <property type="evidence" value="ECO:0007669"/>
    <property type="project" value="InterPro"/>
</dbReference>
<dbReference type="Pfam" id="PF13656">
    <property type="entry name" value="RNA_pol_L_2"/>
    <property type="match status" value="1"/>
</dbReference>
<comment type="subcellular location">
    <subcellularLocation>
        <location evidence="1">Nucleus</location>
    </subcellularLocation>
</comment>
<dbReference type="GO" id="GO:0006366">
    <property type="term" value="P:transcription by RNA polymerase II"/>
    <property type="evidence" value="ECO:0007669"/>
    <property type="project" value="InterPro"/>
</dbReference>
<reference evidence="7 8" key="1">
    <citation type="journal article" date="2024" name="Nat. Commun.">
        <title>Phylogenomics reveals the evolutionary origins of lichenization in chlorophyte algae.</title>
        <authorList>
            <person name="Puginier C."/>
            <person name="Libourel C."/>
            <person name="Otte J."/>
            <person name="Skaloud P."/>
            <person name="Haon M."/>
            <person name="Grisel S."/>
            <person name="Petersen M."/>
            <person name="Berrin J.G."/>
            <person name="Delaux P.M."/>
            <person name="Dal Grande F."/>
            <person name="Keller J."/>
        </authorList>
    </citation>
    <scope>NUCLEOTIDE SEQUENCE [LARGE SCALE GENOMIC DNA]</scope>
    <source>
        <strain evidence="7 8">SAG 2036</strain>
    </source>
</reference>
<dbReference type="InterPro" id="IPR022905">
    <property type="entry name" value="Rpo11-like"/>
</dbReference>